<evidence type="ECO:0000313" key="13">
    <source>
        <dbReference type="EMBL" id="KAL3387580.1"/>
    </source>
</evidence>
<evidence type="ECO:0000256" key="11">
    <source>
        <dbReference type="SAM" id="Phobius"/>
    </source>
</evidence>
<evidence type="ECO:0000256" key="2">
    <source>
        <dbReference type="ARBA" id="ARBA00022490"/>
    </source>
</evidence>
<evidence type="ECO:0000256" key="6">
    <source>
        <dbReference type="ARBA" id="ARBA00022989"/>
    </source>
</evidence>
<dbReference type="InterPro" id="IPR015943">
    <property type="entry name" value="WD40/YVTN_repeat-like_dom_sf"/>
</dbReference>
<keyword evidence="9" id="KW-0175">Coiled coil</keyword>
<keyword evidence="4 8" id="KW-0812">Transmembrane</keyword>
<organism evidence="13 14">
    <name type="scientific">Trichogramma kaykai</name>
    <dbReference type="NCBI Taxonomy" id="54128"/>
    <lineage>
        <taxon>Eukaryota</taxon>
        <taxon>Metazoa</taxon>
        <taxon>Ecdysozoa</taxon>
        <taxon>Arthropoda</taxon>
        <taxon>Hexapoda</taxon>
        <taxon>Insecta</taxon>
        <taxon>Pterygota</taxon>
        <taxon>Neoptera</taxon>
        <taxon>Endopterygota</taxon>
        <taxon>Hymenoptera</taxon>
        <taxon>Apocrita</taxon>
        <taxon>Proctotrupomorpha</taxon>
        <taxon>Chalcidoidea</taxon>
        <taxon>Trichogrammatidae</taxon>
        <taxon>Trichogramma</taxon>
    </lineage>
</organism>
<dbReference type="AlphaFoldDB" id="A0ABD2W3G7"/>
<dbReference type="Gene3D" id="2.130.10.10">
    <property type="entry name" value="YVTN repeat-like/Quinoprotein amine dehydrogenase"/>
    <property type="match status" value="1"/>
</dbReference>
<comment type="subcellular location">
    <subcellularLocation>
        <location evidence="1">Membrane</location>
        <topology evidence="1">Multi-pass membrane protein</topology>
    </subcellularLocation>
</comment>
<dbReference type="SUPFAM" id="SSF50978">
    <property type="entry name" value="WD40 repeat-like"/>
    <property type="match status" value="1"/>
</dbReference>
<dbReference type="PANTHER" id="PTHR12442:SF5">
    <property type="entry name" value="DYNEIN AXONEMAL INTERMEDIATE CHAIN 3"/>
    <property type="match status" value="1"/>
</dbReference>
<evidence type="ECO:0000313" key="14">
    <source>
        <dbReference type="Proteomes" id="UP001627154"/>
    </source>
</evidence>
<evidence type="ECO:0000256" key="10">
    <source>
        <dbReference type="SAM" id="MobiDB-lite"/>
    </source>
</evidence>
<feature type="region of interest" description="Disordered" evidence="10">
    <location>
        <begin position="250"/>
        <end position="281"/>
    </location>
</feature>
<dbReference type="PANTHER" id="PTHR12442">
    <property type="entry name" value="DYNEIN INTERMEDIATE CHAIN"/>
    <property type="match status" value="1"/>
</dbReference>
<gene>
    <name evidence="13" type="ORF">TKK_016721</name>
</gene>
<dbReference type="InterPro" id="IPR050687">
    <property type="entry name" value="Dynein_IC"/>
</dbReference>
<dbReference type="InterPro" id="IPR008253">
    <property type="entry name" value="Marvel"/>
</dbReference>
<feature type="coiled-coil region" evidence="9">
    <location>
        <begin position="801"/>
        <end position="835"/>
    </location>
</feature>
<feature type="compositionally biased region" description="Acidic residues" evidence="10">
    <location>
        <begin position="250"/>
        <end position="275"/>
    </location>
</feature>
<protein>
    <recommendedName>
        <fullName evidence="12">MARVEL domain-containing protein</fullName>
    </recommendedName>
</protein>
<keyword evidence="7 8" id="KW-0472">Membrane</keyword>
<dbReference type="EMBL" id="JBJJXI010000136">
    <property type="protein sequence ID" value="KAL3387580.1"/>
    <property type="molecule type" value="Genomic_DNA"/>
</dbReference>
<dbReference type="InterPro" id="IPR036322">
    <property type="entry name" value="WD40_repeat_dom_sf"/>
</dbReference>
<feature type="transmembrane region" description="Helical" evidence="11">
    <location>
        <begin position="1004"/>
        <end position="1025"/>
    </location>
</feature>
<evidence type="ECO:0000256" key="4">
    <source>
        <dbReference type="ARBA" id="ARBA00022692"/>
    </source>
</evidence>
<feature type="transmembrane region" description="Helical" evidence="11">
    <location>
        <begin position="1037"/>
        <end position="1057"/>
    </location>
</feature>
<evidence type="ECO:0000256" key="3">
    <source>
        <dbReference type="ARBA" id="ARBA00022574"/>
    </source>
</evidence>
<dbReference type="Proteomes" id="UP001627154">
    <property type="component" value="Unassembled WGS sequence"/>
</dbReference>
<evidence type="ECO:0000256" key="5">
    <source>
        <dbReference type="ARBA" id="ARBA00022737"/>
    </source>
</evidence>
<name>A0ABD2W3G7_9HYME</name>
<keyword evidence="6 11" id="KW-1133">Transmembrane helix</keyword>
<keyword evidence="14" id="KW-1185">Reference proteome</keyword>
<evidence type="ECO:0000256" key="7">
    <source>
        <dbReference type="ARBA" id="ARBA00023136"/>
    </source>
</evidence>
<keyword evidence="2" id="KW-0963">Cytoplasm</keyword>
<evidence type="ECO:0000256" key="9">
    <source>
        <dbReference type="SAM" id="Coils"/>
    </source>
</evidence>
<dbReference type="PROSITE" id="PS51225">
    <property type="entry name" value="MARVEL"/>
    <property type="match status" value="1"/>
</dbReference>
<reference evidence="13 14" key="1">
    <citation type="journal article" date="2024" name="bioRxiv">
        <title>A reference genome for Trichogramma kaykai: A tiny desert-dwelling parasitoid wasp with competing sex-ratio distorters.</title>
        <authorList>
            <person name="Culotta J."/>
            <person name="Lindsey A.R."/>
        </authorList>
    </citation>
    <scope>NUCLEOTIDE SEQUENCE [LARGE SCALE GENOMIC DNA]</scope>
    <source>
        <strain evidence="13 14">KSX58</strain>
    </source>
</reference>
<accession>A0ABD2W3G7</accession>
<keyword evidence="5" id="KW-0677">Repeat</keyword>
<keyword evidence="3" id="KW-0853">WD repeat</keyword>
<sequence>MPVRSDLDRSPKHLAADFQAYESLKLDVQSQRRLGCIVNEDVFLECPYAFVPHRVLLELAQESDSPFQAISGKVVSCSLEDVLVGYAEDKLFSDDPVEFVICLTEEATSLFVTRNRQITRTILDMVHQEINKRHSKPWQERGDRVDDGRLLASRDSLELNVALPLSQLCRPRLLGDRRPDDVRDGCVELVELYQRYECVAFTTIAKPSQTTLPYDEQWVQTYPGNPKNQWTQYEFVVPDEFLEIWKDDDKDEANSDEQGGEAQIENEDNDQEVSEEQLQLEKKRRSAREKLQQFLRNRSKDLLAEVSFNASTNLYKNDVANLSKRETIIETREEHRDYYEEKVSLIDLNATKGKYLYAAAWHCKVEHIIVAAYADRMAKDYSLVAVWSLLSPLRPKIILDCLERISMLSFCPIEDYTNIMIGGRIDGKIVVWEINESLLVENEEETDSLNESTSNEPEHKEARIAISAEKSQRKCITGIQWLPTWCRIESDGNFQRNASCAPKDRKVCFATSSAEGTIYFWPLPRALSRPATARSPLHLTIAPIYQLVIDDQDDKTAGPMALTCFSLPLAKSEESSNLSIRDDADLERLRKVFVGTSGGEVMTCTWESMTFSLDISDREVCKITHRCCLHDGPVRSMIKSPHLDDIFLTVGGRVFAVWKEDYDEGPIFKKRSPGCLYGEACWTGRAGIFALSRLDGSFEIWDLKKKSHAPVLWQVISSKVTPFLYPSPPRSSHKFLALLDGISSLRVFCEPHEKSNNKELERLEWFEEFAWRETRRKRDFLRWQADYLSKNPVALQRKIDREQAEIHRKHEEARKKFLEEQAELLRREAEEKLAQRRVSKTIIWRQNELKRAEKIIFSKKRLVPQEFEEKCRPLVELEQERNKIKQKTKKYAQQADRIFHNFLAKEMSYSTFDLMNNVGKNISKGADDIFVTKSDDHKQVSKLNSHEREDEFQKLKIDLLKQLKNEPYKPRFDWHEAMKARARKNVLGIICMACGSGGGGGGSWFLFVAITAFILTVLWSLFYLFSLRDVIKLPINWLATELLNTGIYAILYFTAFITELTIAYWTTHIVAGVFGIFNTLAYAAGAYFLYLEYKGQ</sequence>
<feature type="domain" description="MARVEL" evidence="12">
    <location>
        <begin position="972"/>
        <end position="1094"/>
    </location>
</feature>
<evidence type="ECO:0000256" key="1">
    <source>
        <dbReference type="ARBA" id="ARBA00004141"/>
    </source>
</evidence>
<evidence type="ECO:0000259" key="12">
    <source>
        <dbReference type="PROSITE" id="PS51225"/>
    </source>
</evidence>
<comment type="caution">
    <text evidence="13">The sequence shown here is derived from an EMBL/GenBank/DDBJ whole genome shotgun (WGS) entry which is preliminary data.</text>
</comment>
<dbReference type="GO" id="GO:0016020">
    <property type="term" value="C:membrane"/>
    <property type="evidence" value="ECO:0007669"/>
    <property type="project" value="UniProtKB-SubCell"/>
</dbReference>
<proteinExistence type="predicted"/>
<evidence type="ECO:0000256" key="8">
    <source>
        <dbReference type="PROSITE-ProRule" id="PRU00581"/>
    </source>
</evidence>
<feature type="transmembrane region" description="Helical" evidence="11">
    <location>
        <begin position="1069"/>
        <end position="1090"/>
    </location>
</feature>